<dbReference type="InterPro" id="IPR045455">
    <property type="entry name" value="NrS-1_pol-like_helicase"/>
</dbReference>
<dbReference type="AlphaFoldDB" id="A0A964WU03"/>
<dbReference type="EMBL" id="SPKJ01000035">
    <property type="protein sequence ID" value="MYZ48350.1"/>
    <property type="molecule type" value="Genomic_DNA"/>
</dbReference>
<protein>
    <recommendedName>
        <fullName evidence="1">NrS-1 polymerase-like helicase domain-containing protein</fullName>
    </recommendedName>
</protein>
<evidence type="ECO:0000313" key="2">
    <source>
        <dbReference type="EMBL" id="MYZ48350.1"/>
    </source>
</evidence>
<dbReference type="RefSeq" id="WP_161140700.1">
    <property type="nucleotide sequence ID" value="NZ_SPKJ01000035.1"/>
</dbReference>
<feature type="domain" description="NrS-1 polymerase-like helicase" evidence="1">
    <location>
        <begin position="494"/>
        <end position="602"/>
    </location>
</feature>
<reference evidence="2" key="1">
    <citation type="submission" date="2019-03" db="EMBL/GenBank/DDBJ databases">
        <title>Afifella sp. nov., isolated from activated sludge.</title>
        <authorList>
            <person name="Li Q."/>
            <person name="Liu Y."/>
        </authorList>
    </citation>
    <scope>NUCLEOTIDE SEQUENCE</scope>
    <source>
        <strain evidence="2">L72</strain>
    </source>
</reference>
<dbReference type="SUPFAM" id="SSF52540">
    <property type="entry name" value="P-loop containing nucleoside triphosphate hydrolases"/>
    <property type="match status" value="1"/>
</dbReference>
<evidence type="ECO:0000313" key="3">
    <source>
        <dbReference type="Proteomes" id="UP000773614"/>
    </source>
</evidence>
<dbReference type="Pfam" id="PF19263">
    <property type="entry name" value="DUF5906"/>
    <property type="match status" value="1"/>
</dbReference>
<dbReference type="Proteomes" id="UP000773614">
    <property type="component" value="Unassembled WGS sequence"/>
</dbReference>
<gene>
    <name evidence="2" type="ORF">E4O86_11590</name>
</gene>
<dbReference type="Gene3D" id="3.40.50.300">
    <property type="entry name" value="P-loop containing nucleotide triphosphate hydrolases"/>
    <property type="match status" value="1"/>
</dbReference>
<keyword evidence="3" id="KW-1185">Reference proteome</keyword>
<accession>A0A964WU03</accession>
<dbReference type="OrthoDB" id="8215052at2"/>
<proteinExistence type="predicted"/>
<evidence type="ECO:0000259" key="1">
    <source>
        <dbReference type="Pfam" id="PF19263"/>
    </source>
</evidence>
<comment type="caution">
    <text evidence="2">The sequence shown here is derived from an EMBL/GenBank/DDBJ whole genome shotgun (WGS) entry which is preliminary data.</text>
</comment>
<dbReference type="InterPro" id="IPR027417">
    <property type="entry name" value="P-loop_NTPase"/>
</dbReference>
<sequence length="759" mass="85080">MSYLSSLYAGASAGYLNVWRQKSGQTNFFSWSQLDEAEAFMLQAAENDNVYHSIGLQHNALNGRKSAGVCGVPCISFDADLCSDVRGVHAKTDLPATGDEALDFVREIGLPDPTAIINSGNGQYWQWRLPNIWEFVSNAERDRMAWLSKAWHNLIIGAAKKKGWTFDNTSDLVRLTRIPGTFNHKTNPPKLVTLVSLDLEKRYSPQDLEEVLQAVAQRLGVTTSKPATSRGGLPEFLAANDNSSSDRERLRLTAITAGCRWVRSCVCRMEHLPEPEWYALSSIVGRCDKGEQAFHQLSKADPRYNEEETQAKLHRALESAGPRTCDSIASELACVDCTGCPFRGGALKTPLQLGRLSPAAAELMANHVLVINTGLFVDLSTMRTYSERAFKNKFRHMTGDKTPVSLLIEHRFTRKVEAVDYLPGVEQRFIPTSSGDVLNAWQDTGVQPEAGDASIIHEHLEYLIPNEVERRHLLDSFAHLVQQPTAKLRHVLALIGGQGTGKSFLGAVLGRIVGSENVITCENSDLESRFNAHLGNRRAAVLEELGIMKRKDIYEAVKRFIADDHMQVEEKAIPRFTARTPKLILAFSNHLRPTDLPQGDRRFWICRSDVDRQSDAYYNRLWNEGLDQVPVFVHDLLRRDITGFDPDAPPPMTAAKAEIIEASRPVTEQELRAMIEDGAHPFHRELFTVDDVRTGLVSRMARTPTRNELSNYLKQLGAVNLEQLRVGDGARERLWALKRPDYWRNATPAERAQELARRA</sequence>
<name>A0A964WU03_9HYPH</name>
<organism evidence="2 3">
    <name type="scientific">Propylenella binzhouense</name>
    <dbReference type="NCBI Taxonomy" id="2555902"/>
    <lineage>
        <taxon>Bacteria</taxon>
        <taxon>Pseudomonadati</taxon>
        <taxon>Pseudomonadota</taxon>
        <taxon>Alphaproteobacteria</taxon>
        <taxon>Hyphomicrobiales</taxon>
        <taxon>Propylenellaceae</taxon>
        <taxon>Propylenella</taxon>
    </lineage>
</organism>